<feature type="signal peptide" evidence="2">
    <location>
        <begin position="1"/>
        <end position="21"/>
    </location>
</feature>
<keyword evidence="4" id="KW-1185">Reference proteome</keyword>
<protein>
    <submittedName>
        <fullName evidence="3">Uncharacterized protein</fullName>
    </submittedName>
</protein>
<feature type="region of interest" description="Disordered" evidence="1">
    <location>
        <begin position="86"/>
        <end position="116"/>
    </location>
</feature>
<evidence type="ECO:0000313" key="3">
    <source>
        <dbReference type="EMBL" id="MBD0779519.1"/>
    </source>
</evidence>
<name>A0ABR7V3X5_9FLAO</name>
<proteinExistence type="predicted"/>
<evidence type="ECO:0000256" key="1">
    <source>
        <dbReference type="SAM" id="MobiDB-lite"/>
    </source>
</evidence>
<accession>A0ABR7V3X5</accession>
<gene>
    <name evidence="3" type="ORF">HPE56_17090</name>
</gene>
<reference evidence="3" key="1">
    <citation type="submission" date="2020-05" db="EMBL/GenBank/DDBJ databases">
        <title>The draft genome sequence of Maribacter sp. ANRC-HE7.</title>
        <authorList>
            <person name="Mu L."/>
        </authorList>
    </citation>
    <scope>NUCLEOTIDE SEQUENCE</scope>
    <source>
        <strain evidence="3">ANRC-HE7</strain>
    </source>
</reference>
<evidence type="ECO:0000256" key="2">
    <source>
        <dbReference type="SAM" id="SignalP"/>
    </source>
</evidence>
<evidence type="ECO:0000313" key="4">
    <source>
        <dbReference type="Proteomes" id="UP001166021"/>
    </source>
</evidence>
<feature type="chain" id="PRO_5047524207" evidence="2">
    <location>
        <begin position="22"/>
        <end position="116"/>
    </location>
</feature>
<organism evidence="3 4">
    <name type="scientific">Maribacter aquimaris</name>
    <dbReference type="NCBI Taxonomy" id="2737171"/>
    <lineage>
        <taxon>Bacteria</taxon>
        <taxon>Pseudomonadati</taxon>
        <taxon>Bacteroidota</taxon>
        <taxon>Flavobacteriia</taxon>
        <taxon>Flavobacteriales</taxon>
        <taxon>Flavobacteriaceae</taxon>
        <taxon>Maribacter</taxon>
    </lineage>
</organism>
<sequence length="116" mass="12874">MNKNYLYIILFFWCGLLSANATNSPFACTERSRSEGGACKAGDIKHLLESKDTIPTTKKDTTKTLVADKNHLAHLQQMAAMHYGNTQLKPFGKTPPTNTTAREQLALHRPQGDNAR</sequence>
<dbReference type="EMBL" id="JABTCF010000012">
    <property type="protein sequence ID" value="MBD0779519.1"/>
    <property type="molecule type" value="Genomic_DNA"/>
</dbReference>
<keyword evidence="2" id="KW-0732">Signal</keyword>
<comment type="caution">
    <text evidence="3">The sequence shown here is derived from an EMBL/GenBank/DDBJ whole genome shotgun (WGS) entry which is preliminary data.</text>
</comment>
<dbReference type="Proteomes" id="UP001166021">
    <property type="component" value="Unassembled WGS sequence"/>
</dbReference>
<dbReference type="RefSeq" id="WP_188244968.1">
    <property type="nucleotide sequence ID" value="NZ_JABTCF010000012.1"/>
</dbReference>